<dbReference type="Proteomes" id="UP001056120">
    <property type="component" value="Linkage Group LG12"/>
</dbReference>
<organism evidence="1 2">
    <name type="scientific">Smallanthus sonchifolius</name>
    <dbReference type="NCBI Taxonomy" id="185202"/>
    <lineage>
        <taxon>Eukaryota</taxon>
        <taxon>Viridiplantae</taxon>
        <taxon>Streptophyta</taxon>
        <taxon>Embryophyta</taxon>
        <taxon>Tracheophyta</taxon>
        <taxon>Spermatophyta</taxon>
        <taxon>Magnoliopsida</taxon>
        <taxon>eudicotyledons</taxon>
        <taxon>Gunneridae</taxon>
        <taxon>Pentapetalae</taxon>
        <taxon>asterids</taxon>
        <taxon>campanulids</taxon>
        <taxon>Asterales</taxon>
        <taxon>Asteraceae</taxon>
        <taxon>Asteroideae</taxon>
        <taxon>Heliantheae alliance</taxon>
        <taxon>Millerieae</taxon>
        <taxon>Smallanthus</taxon>
    </lineage>
</organism>
<name>A0ACB9HJ89_9ASTR</name>
<sequence length="70" mass="7445">MVADGDNSKRRNCCHGSGISMGARYGGCSTPGTANSGTSLTVVEDNDDNDVYVSGRVLVTTWVRAREDYV</sequence>
<evidence type="ECO:0000313" key="1">
    <source>
        <dbReference type="EMBL" id="KAI3795310.1"/>
    </source>
</evidence>
<comment type="caution">
    <text evidence="1">The sequence shown here is derived from an EMBL/GenBank/DDBJ whole genome shotgun (WGS) entry which is preliminary data.</text>
</comment>
<protein>
    <submittedName>
        <fullName evidence="1">Uncharacterized protein</fullName>
    </submittedName>
</protein>
<reference evidence="1 2" key="2">
    <citation type="journal article" date="2022" name="Mol. Ecol. Resour.">
        <title>The genomes of chicory, endive, great burdock and yacon provide insights into Asteraceae paleo-polyploidization history and plant inulin production.</title>
        <authorList>
            <person name="Fan W."/>
            <person name="Wang S."/>
            <person name="Wang H."/>
            <person name="Wang A."/>
            <person name="Jiang F."/>
            <person name="Liu H."/>
            <person name="Zhao H."/>
            <person name="Xu D."/>
            <person name="Zhang Y."/>
        </authorList>
    </citation>
    <scope>NUCLEOTIDE SEQUENCE [LARGE SCALE GENOMIC DNA]</scope>
    <source>
        <strain evidence="2">cv. Yunnan</strain>
        <tissue evidence="1">Leaves</tissue>
    </source>
</reference>
<accession>A0ACB9HJ89</accession>
<reference evidence="2" key="1">
    <citation type="journal article" date="2022" name="Mol. Ecol. Resour.">
        <title>The genomes of chicory, endive, great burdock and yacon provide insights into Asteraceae palaeo-polyploidization history and plant inulin production.</title>
        <authorList>
            <person name="Fan W."/>
            <person name="Wang S."/>
            <person name="Wang H."/>
            <person name="Wang A."/>
            <person name="Jiang F."/>
            <person name="Liu H."/>
            <person name="Zhao H."/>
            <person name="Xu D."/>
            <person name="Zhang Y."/>
        </authorList>
    </citation>
    <scope>NUCLEOTIDE SEQUENCE [LARGE SCALE GENOMIC DNA]</scope>
    <source>
        <strain evidence="2">cv. Yunnan</strain>
    </source>
</reference>
<proteinExistence type="predicted"/>
<gene>
    <name evidence="1" type="ORF">L1987_37961</name>
</gene>
<keyword evidence="2" id="KW-1185">Reference proteome</keyword>
<evidence type="ECO:0000313" key="2">
    <source>
        <dbReference type="Proteomes" id="UP001056120"/>
    </source>
</evidence>
<dbReference type="EMBL" id="CM042029">
    <property type="protein sequence ID" value="KAI3795310.1"/>
    <property type="molecule type" value="Genomic_DNA"/>
</dbReference>